<dbReference type="EMBL" id="CAJNOK010006786">
    <property type="protein sequence ID" value="CAF1014498.1"/>
    <property type="molecule type" value="Genomic_DNA"/>
</dbReference>
<reference evidence="3" key="1">
    <citation type="submission" date="2021-02" db="EMBL/GenBank/DDBJ databases">
        <authorList>
            <person name="Nowell W R."/>
        </authorList>
    </citation>
    <scope>NUCLEOTIDE SEQUENCE</scope>
</reference>
<sequence>MEVSVFDTIRRLHAYKHRISSIQSRLSDDNDLNGVISTVEVLSKETSSAADEWTHLFLRRLNRTLMWVEYVCDRRDAKEEGETFVLKDPWISYREDCQCIREHRSPQEDPAIWSHFTLTVEFENELKRRQQQFEEAHGARKTMRELYDKYKEFLKEYLDSCISFHSTLPVRGLTIENVIQTVQVIYGQEGTTLPDLPQSITEKIDIPLQSPSSHLVIGDVGVLEKGRSIKPSESAFIPSGEDIFIFWKGIINVPFFLEKYRWSVILGDPGSGRTTLLRWILLQAARAFSNEEKPQRLPILIRIGELITWLEVQPNAPSLFDYIGHHTWFGSFYAHEKHASAMLEFILHGHAILLFDGLDEVSDYAQRQKIVSLIEKFAEDHVRSPGNISVNDDSAAIVDWGGLFYESPALVQGNQIIVTSRMVGYRLFPLMGKQFMRFILRELTGDEAKKFIDNWFFEVNYAIGRSIESLDLVKPNNKTEGMLKEKAKITHSFLQSANEKIWSHPLLLSLALPFVHRQSAERILTSRVLLYETTVKSALAASFTFDPTIRLDIEVANSVLHDMAGHLHNYCPSGLIDTFDLRRLSFVSLKTFYNRKNISLPFDQLKFLVEQFIQKLNSNVGYVAALGLDVYGFVHRTFQEYFVAMSIVNPLYNEVQISPTSMGERVFSLVMKQNFREPLALAIGWINSHWLSKEFDFFCISLMEKTVESVPVGVILLFDVLEEFSNAPSADIMRRIFDCVLISSRDKFLWDNISGRFNRSATGQNFVKTLLHQGIHKERLCQFLFEHFDYRTSYLGPNIPPWLSEPEFLELLFADEGEESMETMKDMASRTLAFKESFRSNVLADYLLEQDVTISEMHVSVLSVIISLCGGIRLVEVTEDEEYSIEFDASDMYRSTPLSKMLMEYFADDQTEASVRLQNLAEKCEEILSRSHKDDLSRRVVDACVALICLRGVGCPTFYQRFGCYLSLPRALYRLKLVFSHLREYYKSITAKRNPNKDRLNISREFLLDSHRPQSVALAMCVAYERMPLMSMQKAVPLGYSFNSDRFTFCSTRFLKILGSLHLNPQDDDDEKRAEGKHSYQLLHNHPLFLVAFVPLRLQPLFERLILSDRLDKQADTYENEKVPYIVLLSEALLQLNNVQDNTARPLLLLEVLGDLVQLYKLDGYSDALTNLIWREENRFPSADANASELLERTVAELLQREKNRCFDAQNILGAQQADLQLYTASISTAYLSELTETRKEFLEQAKVTTRAIQDAYLRLLCFRHIKEIVRRWVDTSSYYTMREELFIEINRLSVNMPLLMSALLVAMYQCGRDPKEVALESD</sequence>
<evidence type="ECO:0000313" key="2">
    <source>
        <dbReference type="EMBL" id="CAF1014498.1"/>
    </source>
</evidence>
<gene>
    <name evidence="2" type="ORF">OVA965_LOCUS15212</name>
    <name evidence="3" type="ORF">TMI583_LOCUS15218</name>
</gene>
<dbReference type="SUPFAM" id="SSF52540">
    <property type="entry name" value="P-loop containing nucleoside triphosphate hydrolases"/>
    <property type="match status" value="1"/>
</dbReference>
<evidence type="ECO:0000313" key="3">
    <source>
        <dbReference type="EMBL" id="CAF3783518.1"/>
    </source>
</evidence>
<comment type="caution">
    <text evidence="3">The sequence shown here is derived from an EMBL/GenBank/DDBJ whole genome shotgun (WGS) entry which is preliminary data.</text>
</comment>
<evidence type="ECO:0000259" key="1">
    <source>
        <dbReference type="PROSITE" id="PS50837"/>
    </source>
</evidence>
<organism evidence="3 4">
    <name type="scientific">Didymodactylos carnosus</name>
    <dbReference type="NCBI Taxonomy" id="1234261"/>
    <lineage>
        <taxon>Eukaryota</taxon>
        <taxon>Metazoa</taxon>
        <taxon>Spiralia</taxon>
        <taxon>Gnathifera</taxon>
        <taxon>Rotifera</taxon>
        <taxon>Eurotatoria</taxon>
        <taxon>Bdelloidea</taxon>
        <taxon>Philodinida</taxon>
        <taxon>Philodinidae</taxon>
        <taxon>Didymodactylos</taxon>
    </lineage>
</organism>
<dbReference type="Proteomes" id="UP000677228">
    <property type="component" value="Unassembled WGS sequence"/>
</dbReference>
<dbReference type="InterPro" id="IPR027417">
    <property type="entry name" value="P-loop_NTPase"/>
</dbReference>
<dbReference type="Gene3D" id="3.40.50.300">
    <property type="entry name" value="P-loop containing nucleotide triphosphate hydrolases"/>
    <property type="match status" value="1"/>
</dbReference>
<accession>A0A8S2J6M8</accession>
<dbReference type="Proteomes" id="UP000682733">
    <property type="component" value="Unassembled WGS sequence"/>
</dbReference>
<evidence type="ECO:0000313" key="4">
    <source>
        <dbReference type="Proteomes" id="UP000682733"/>
    </source>
</evidence>
<feature type="domain" description="NACHT" evidence="1">
    <location>
        <begin position="261"/>
        <end position="362"/>
    </location>
</feature>
<dbReference type="Pfam" id="PF05729">
    <property type="entry name" value="NACHT"/>
    <property type="match status" value="1"/>
</dbReference>
<dbReference type="InterPro" id="IPR007111">
    <property type="entry name" value="NACHT_NTPase"/>
</dbReference>
<dbReference type="EMBL" id="CAJOBA010006795">
    <property type="protein sequence ID" value="CAF3783518.1"/>
    <property type="molecule type" value="Genomic_DNA"/>
</dbReference>
<dbReference type="PROSITE" id="PS50837">
    <property type="entry name" value="NACHT"/>
    <property type="match status" value="1"/>
</dbReference>
<name>A0A8S2J6M8_9BILA</name>
<proteinExistence type="predicted"/>
<protein>
    <recommendedName>
        <fullName evidence="1">NACHT domain-containing protein</fullName>
    </recommendedName>
</protein>